<sequence>MNEKPNTDTNGHVYANSKREAETKLKEFQLQGKVARGNVLVHPAVQQYHFANGLLRWHFRVEKLA</sequence>
<organism evidence="1 2">
    <name type="scientific">Acetonema longum DSM 6540</name>
    <dbReference type="NCBI Taxonomy" id="1009370"/>
    <lineage>
        <taxon>Bacteria</taxon>
        <taxon>Bacillati</taxon>
        <taxon>Bacillota</taxon>
        <taxon>Negativicutes</taxon>
        <taxon>Acetonemataceae</taxon>
        <taxon>Acetonema</taxon>
    </lineage>
</organism>
<accession>F7NKE1</accession>
<evidence type="ECO:0000313" key="1">
    <source>
        <dbReference type="EMBL" id="EGO63582.1"/>
    </source>
</evidence>
<protein>
    <submittedName>
        <fullName evidence="1">Uncharacterized protein</fullName>
    </submittedName>
</protein>
<gene>
    <name evidence="1" type="ORF">ALO_12771</name>
</gene>
<dbReference type="EMBL" id="AFGF01000107">
    <property type="protein sequence ID" value="EGO63582.1"/>
    <property type="molecule type" value="Genomic_DNA"/>
</dbReference>
<dbReference type="RefSeq" id="WP_004096250.1">
    <property type="nucleotide sequence ID" value="NZ_AFGF01000107.1"/>
</dbReference>
<dbReference type="STRING" id="1009370.ALO_12771"/>
<dbReference type="AlphaFoldDB" id="F7NKE1"/>
<keyword evidence="2" id="KW-1185">Reference proteome</keyword>
<evidence type="ECO:0000313" key="2">
    <source>
        <dbReference type="Proteomes" id="UP000003240"/>
    </source>
</evidence>
<comment type="caution">
    <text evidence="1">The sequence shown here is derived from an EMBL/GenBank/DDBJ whole genome shotgun (WGS) entry which is preliminary data.</text>
</comment>
<dbReference type="Proteomes" id="UP000003240">
    <property type="component" value="Unassembled WGS sequence"/>
</dbReference>
<reference evidence="1 2" key="1">
    <citation type="journal article" date="2011" name="EMBO J.">
        <title>Structural diversity of bacterial flagellar motors.</title>
        <authorList>
            <person name="Chen S."/>
            <person name="Beeby M."/>
            <person name="Murphy G.E."/>
            <person name="Leadbetter J.R."/>
            <person name="Hendrixson D.R."/>
            <person name="Briegel A."/>
            <person name="Li Z."/>
            <person name="Shi J."/>
            <person name="Tocheva E.I."/>
            <person name="Muller A."/>
            <person name="Dobro M.J."/>
            <person name="Jensen G.J."/>
        </authorList>
    </citation>
    <scope>NUCLEOTIDE SEQUENCE [LARGE SCALE GENOMIC DNA]</scope>
    <source>
        <strain evidence="1 2">DSM 6540</strain>
    </source>
</reference>
<proteinExistence type="predicted"/>
<name>F7NKE1_9FIRM</name>